<dbReference type="HOGENOM" id="CLU_010194_44_7_9"/>
<dbReference type="KEGG" id="lpk:LACPI_1898"/>
<dbReference type="PRINTS" id="PR00081">
    <property type="entry name" value="GDHRDH"/>
</dbReference>
<dbReference type="PANTHER" id="PTHR43157:SF31">
    <property type="entry name" value="PHOSPHATIDYLINOSITOL-GLYCAN BIOSYNTHESIS CLASS F PROTEIN"/>
    <property type="match status" value="1"/>
</dbReference>
<proteinExistence type="predicted"/>
<dbReference type="EMBL" id="LN774769">
    <property type="protein sequence ID" value="CEN29098.1"/>
    <property type="molecule type" value="Genomic_DNA"/>
</dbReference>
<dbReference type="PANTHER" id="PTHR43157">
    <property type="entry name" value="PHOSPHATIDYLINOSITOL-GLYCAN BIOSYNTHESIS CLASS F PROTEIN-RELATED"/>
    <property type="match status" value="1"/>
</dbReference>
<dbReference type="Pfam" id="PF00106">
    <property type="entry name" value="adh_short"/>
    <property type="match status" value="1"/>
</dbReference>
<dbReference type="Gene3D" id="3.40.50.720">
    <property type="entry name" value="NAD(P)-binding Rossmann-like Domain"/>
    <property type="match status" value="1"/>
</dbReference>
<gene>
    <name evidence="2" type="ORF">LACPI_1898</name>
</gene>
<dbReference type="InterPro" id="IPR002347">
    <property type="entry name" value="SDR_fam"/>
</dbReference>
<organism evidence="2 3">
    <name type="scientific">Pseudolactococcus piscium MKFS47</name>
    <dbReference type="NCBI Taxonomy" id="297352"/>
    <lineage>
        <taxon>Bacteria</taxon>
        <taxon>Bacillati</taxon>
        <taxon>Bacillota</taxon>
        <taxon>Bacilli</taxon>
        <taxon>Lactobacillales</taxon>
        <taxon>Streptococcaceae</taxon>
        <taxon>Pseudolactococcus</taxon>
    </lineage>
</organism>
<dbReference type="InterPro" id="IPR036291">
    <property type="entry name" value="NAD(P)-bd_dom_sf"/>
</dbReference>
<sequence length="252" mass="27688">MKKKNIVILGGTSGVGKAIAKSFNEDEANVVIVGRSETKAQAIISQAQAHIDFVGGDLTDLQAQKDVVNQIGGYVDHVDVLIDTFGVFPNTPQVNIRQNLQVHAEIIQLLIPLLAKSQQARLALVTGHQLAVKLSPICERQGNTIERGIWEITHKTLLMTLLAAVLSSKNIMVNSFYPGEVQSELMNWTKNLSNQTVSVGRFLALSDTLDDVTGKMFDQFGQKISLPQPYHASNSKTILAPYFRNSTIIFFD</sequence>
<dbReference type="RefSeq" id="WP_047916110.1">
    <property type="nucleotide sequence ID" value="NZ_LN774769.1"/>
</dbReference>
<evidence type="ECO:0000256" key="1">
    <source>
        <dbReference type="ARBA" id="ARBA00023002"/>
    </source>
</evidence>
<evidence type="ECO:0000313" key="2">
    <source>
        <dbReference type="EMBL" id="CEN29098.1"/>
    </source>
</evidence>
<name>A0A0D6DZ95_9LACT</name>
<dbReference type="Proteomes" id="UP000033166">
    <property type="component" value="Chromosome I"/>
</dbReference>
<accession>A0A0D6DZ95</accession>
<keyword evidence="1" id="KW-0560">Oxidoreductase</keyword>
<dbReference type="AlphaFoldDB" id="A0A0D6DZ95"/>
<dbReference type="GO" id="GO:0016491">
    <property type="term" value="F:oxidoreductase activity"/>
    <property type="evidence" value="ECO:0007669"/>
    <property type="project" value="UniProtKB-KW"/>
</dbReference>
<reference evidence="3" key="1">
    <citation type="submission" date="2015-01" db="EMBL/GenBank/DDBJ databases">
        <authorList>
            <person name="Andreevskaya M."/>
        </authorList>
    </citation>
    <scope>NUCLEOTIDE SEQUENCE [LARGE SCALE GENOMIC DNA]</scope>
    <source>
        <strain evidence="3">MKFS47</strain>
    </source>
</reference>
<protein>
    <submittedName>
        <fullName evidence="2">Short-chain dehydrogenase</fullName>
    </submittedName>
</protein>
<evidence type="ECO:0000313" key="3">
    <source>
        <dbReference type="Proteomes" id="UP000033166"/>
    </source>
</evidence>
<dbReference type="SUPFAM" id="SSF51735">
    <property type="entry name" value="NAD(P)-binding Rossmann-fold domains"/>
    <property type="match status" value="1"/>
</dbReference>